<dbReference type="PANTHER" id="PTHR14965:SF1">
    <property type="entry name" value="APOPTOSIS FACILITATOR BCL-2-LIKE PROTEIN 14"/>
    <property type="match status" value="1"/>
</dbReference>
<gene>
    <name evidence="4" type="ORF">NXF25_012306</name>
</gene>
<keyword evidence="2" id="KW-0053">Apoptosis</keyword>
<feature type="region of interest" description="Disordered" evidence="3">
    <location>
        <begin position="126"/>
        <end position="158"/>
    </location>
</feature>
<dbReference type="AlphaFoldDB" id="A0AAW1BBV4"/>
<keyword evidence="5" id="KW-1185">Reference proteome</keyword>
<name>A0AAW1BBV4_CROAD</name>
<evidence type="ECO:0000256" key="2">
    <source>
        <dbReference type="ARBA" id="ARBA00022703"/>
    </source>
</evidence>
<proteinExistence type="predicted"/>
<organism evidence="4 5">
    <name type="scientific">Crotalus adamanteus</name>
    <name type="common">Eastern diamondback rattlesnake</name>
    <dbReference type="NCBI Taxonomy" id="8729"/>
    <lineage>
        <taxon>Eukaryota</taxon>
        <taxon>Metazoa</taxon>
        <taxon>Chordata</taxon>
        <taxon>Craniata</taxon>
        <taxon>Vertebrata</taxon>
        <taxon>Euteleostomi</taxon>
        <taxon>Lepidosauria</taxon>
        <taxon>Squamata</taxon>
        <taxon>Bifurcata</taxon>
        <taxon>Unidentata</taxon>
        <taxon>Episquamata</taxon>
        <taxon>Toxicofera</taxon>
        <taxon>Serpentes</taxon>
        <taxon>Colubroidea</taxon>
        <taxon>Viperidae</taxon>
        <taxon>Crotalinae</taxon>
        <taxon>Crotalus</taxon>
    </lineage>
</organism>
<feature type="region of interest" description="Disordered" evidence="3">
    <location>
        <begin position="178"/>
        <end position="205"/>
    </location>
</feature>
<reference evidence="4 5" key="1">
    <citation type="journal article" date="2024" name="Proc. Natl. Acad. Sci. U.S.A.">
        <title>The genetic regulatory architecture and epigenomic basis for age-related changes in rattlesnake venom.</title>
        <authorList>
            <person name="Hogan M.P."/>
            <person name="Holding M.L."/>
            <person name="Nystrom G.S."/>
            <person name="Colston T.J."/>
            <person name="Bartlett D.A."/>
            <person name="Mason A.J."/>
            <person name="Ellsworth S.A."/>
            <person name="Rautsaw R.M."/>
            <person name="Lawrence K.C."/>
            <person name="Strickland J.L."/>
            <person name="He B."/>
            <person name="Fraser P."/>
            <person name="Margres M.J."/>
            <person name="Gilbert D.M."/>
            <person name="Gibbs H.L."/>
            <person name="Parkinson C.L."/>
            <person name="Rokyta D.R."/>
        </authorList>
    </citation>
    <scope>NUCLEOTIDE SEQUENCE [LARGE SCALE GENOMIC DNA]</scope>
    <source>
        <strain evidence="4">DRR0105</strain>
    </source>
</reference>
<dbReference type="GO" id="GO:0006915">
    <property type="term" value="P:apoptotic process"/>
    <property type="evidence" value="ECO:0007669"/>
    <property type="project" value="UniProtKB-KW"/>
</dbReference>
<dbReference type="InterPro" id="IPR002475">
    <property type="entry name" value="Bcl2-like"/>
</dbReference>
<evidence type="ECO:0000313" key="5">
    <source>
        <dbReference type="Proteomes" id="UP001474421"/>
    </source>
</evidence>
<evidence type="ECO:0000256" key="3">
    <source>
        <dbReference type="SAM" id="MobiDB-lite"/>
    </source>
</evidence>
<dbReference type="Proteomes" id="UP001474421">
    <property type="component" value="Unassembled WGS sequence"/>
</dbReference>
<feature type="compositionally biased region" description="Basic and acidic residues" evidence="3">
    <location>
        <begin position="134"/>
        <end position="145"/>
    </location>
</feature>
<keyword evidence="1" id="KW-0597">Phosphoprotein</keyword>
<evidence type="ECO:0000313" key="4">
    <source>
        <dbReference type="EMBL" id="KAK9399287.1"/>
    </source>
</evidence>
<dbReference type="SUPFAM" id="SSF56854">
    <property type="entry name" value="Bcl-2 inhibitors of programmed cell death"/>
    <property type="match status" value="1"/>
</dbReference>
<dbReference type="EMBL" id="JAOTOJ010000006">
    <property type="protein sequence ID" value="KAK9399287.1"/>
    <property type="molecule type" value="Genomic_DNA"/>
</dbReference>
<comment type="caution">
    <text evidence="4">The sequence shown here is derived from an EMBL/GenBank/DDBJ whole genome shotgun (WGS) entry which is preliminary data.</text>
</comment>
<feature type="compositionally biased region" description="Basic residues" evidence="3">
    <location>
        <begin position="146"/>
        <end position="158"/>
    </location>
</feature>
<dbReference type="GO" id="GO:2001236">
    <property type="term" value="P:regulation of extrinsic apoptotic signaling pathway"/>
    <property type="evidence" value="ECO:0007669"/>
    <property type="project" value="TreeGrafter"/>
</dbReference>
<feature type="compositionally biased region" description="Basic and acidic residues" evidence="3">
    <location>
        <begin position="178"/>
        <end position="190"/>
    </location>
</feature>
<dbReference type="PANTHER" id="PTHR14965">
    <property type="entry name" value="SI:CH73-248E21.1"/>
    <property type="match status" value="1"/>
</dbReference>
<accession>A0AAW1BBV4</accession>
<protein>
    <submittedName>
        <fullName evidence="4">Apoptosis facilitator Bcl-2-like 14</fullName>
    </submittedName>
</protein>
<dbReference type="Gene3D" id="1.10.437.10">
    <property type="entry name" value="Blc2-like"/>
    <property type="match status" value="1"/>
</dbReference>
<sequence length="391" mass="44465">MFRPEGHSRPGVPLSFLVINPQDRGRAGRKVRKGLLQDCLGTKIQRMEGPDRSCKMNNECKNGLDNMEEIPLEDTDRTSVEFRLLMVYAQRRLSASKYGQLLEREPIVQEERREVVQVNTLTKEEEVTFPEISPEDHKPPNQKDQKKMKKKKKKAKKTKTRTSWRCFCIPSCLRPQAKDTRNQRVARKPDSVNGHAMKPVSRIGGLSDDSDIPRLAERLVEIVDRSRFPGGKKSTVVVERALSLEEDGGSASKPIPPAGDDGLDNEEKVIDAIVALLRKSGDELEEKTKKDKTFRQCIRDMMTYTFFRRVTDQFLEEIPIDSTARSEDELKSVKVALIMEATTRLTAIDNHPMNLVLGFGTKYLQENFSPWVQSQGGWVKALGLPDQEEVE</sequence>
<dbReference type="InterPro" id="IPR036834">
    <property type="entry name" value="Bcl-2-like_sf"/>
</dbReference>
<dbReference type="PROSITE" id="PS50062">
    <property type="entry name" value="BCL2_FAMILY"/>
    <property type="match status" value="1"/>
</dbReference>
<evidence type="ECO:0000256" key="1">
    <source>
        <dbReference type="ARBA" id="ARBA00022553"/>
    </source>
</evidence>